<dbReference type="PROSITE" id="PS00626">
    <property type="entry name" value="RCC1_2"/>
    <property type="match status" value="1"/>
</dbReference>
<evidence type="ECO:0000313" key="1">
    <source>
        <dbReference type="EMBL" id="EFA12109.1"/>
    </source>
</evidence>
<dbReference type="HOGENOM" id="CLU_1542092_0_0_1"/>
<evidence type="ECO:0000313" key="2">
    <source>
        <dbReference type="Proteomes" id="UP000007266"/>
    </source>
</evidence>
<reference evidence="1 2" key="2">
    <citation type="journal article" date="2010" name="Nucleic Acids Res.">
        <title>BeetleBase in 2010: revisions to provide comprehensive genomic information for Tribolium castaneum.</title>
        <authorList>
            <person name="Kim H.S."/>
            <person name="Murphy T."/>
            <person name="Xia J."/>
            <person name="Caragea D."/>
            <person name="Park Y."/>
            <person name="Beeman R.W."/>
            <person name="Lorenzen M.D."/>
            <person name="Butcher S."/>
            <person name="Manak J.R."/>
            <person name="Brown S.J."/>
        </authorList>
    </citation>
    <scope>NUCLEOTIDE SEQUENCE [LARGE SCALE GENOMIC DNA]</scope>
    <source>
        <strain evidence="1 2">Georgia GA2</strain>
    </source>
</reference>
<keyword evidence="2" id="KW-1185">Reference proteome</keyword>
<organism evidence="1 2">
    <name type="scientific">Tribolium castaneum</name>
    <name type="common">Red flour beetle</name>
    <dbReference type="NCBI Taxonomy" id="7070"/>
    <lineage>
        <taxon>Eukaryota</taxon>
        <taxon>Metazoa</taxon>
        <taxon>Ecdysozoa</taxon>
        <taxon>Arthropoda</taxon>
        <taxon>Hexapoda</taxon>
        <taxon>Insecta</taxon>
        <taxon>Pterygota</taxon>
        <taxon>Neoptera</taxon>
        <taxon>Endopterygota</taxon>
        <taxon>Coleoptera</taxon>
        <taxon>Polyphaga</taxon>
        <taxon>Cucujiformia</taxon>
        <taxon>Tenebrionidae</taxon>
        <taxon>Tenebrionidae incertae sedis</taxon>
        <taxon>Tribolium</taxon>
    </lineage>
</organism>
<proteinExistence type="predicted"/>
<dbReference type="EMBL" id="KQ973114">
    <property type="protein sequence ID" value="EFA12109.1"/>
    <property type="molecule type" value="Genomic_DNA"/>
</dbReference>
<gene>
    <name evidence="1" type="primary">GLEAN_02255</name>
    <name evidence="1" type="ORF">TcasGA2_TC002255</name>
</gene>
<reference evidence="1 2" key="1">
    <citation type="journal article" date="2008" name="Nature">
        <title>The genome of the model beetle and pest Tribolium castaneum.</title>
        <authorList>
            <consortium name="Tribolium Genome Sequencing Consortium"/>
            <person name="Richards S."/>
            <person name="Gibbs R.A."/>
            <person name="Weinstock G.M."/>
            <person name="Brown S.J."/>
            <person name="Denell R."/>
            <person name="Beeman R.W."/>
            <person name="Gibbs R."/>
            <person name="Beeman R.W."/>
            <person name="Brown S.J."/>
            <person name="Bucher G."/>
            <person name="Friedrich M."/>
            <person name="Grimmelikhuijzen C.J."/>
            <person name="Klingler M."/>
            <person name="Lorenzen M."/>
            <person name="Richards S."/>
            <person name="Roth S."/>
            <person name="Schroder R."/>
            <person name="Tautz D."/>
            <person name="Zdobnov E.M."/>
            <person name="Muzny D."/>
            <person name="Gibbs R.A."/>
            <person name="Weinstock G.M."/>
            <person name="Attaway T."/>
            <person name="Bell S."/>
            <person name="Buhay C.J."/>
            <person name="Chandrabose M.N."/>
            <person name="Chavez D."/>
            <person name="Clerk-Blankenburg K.P."/>
            <person name="Cree A."/>
            <person name="Dao M."/>
            <person name="Davis C."/>
            <person name="Chacko J."/>
            <person name="Dinh H."/>
            <person name="Dugan-Rocha S."/>
            <person name="Fowler G."/>
            <person name="Garner T.T."/>
            <person name="Garnes J."/>
            <person name="Gnirke A."/>
            <person name="Hawes A."/>
            <person name="Hernandez J."/>
            <person name="Hines S."/>
            <person name="Holder M."/>
            <person name="Hume J."/>
            <person name="Jhangiani S.N."/>
            <person name="Joshi V."/>
            <person name="Khan Z.M."/>
            <person name="Jackson L."/>
            <person name="Kovar C."/>
            <person name="Kowis A."/>
            <person name="Lee S."/>
            <person name="Lewis L.R."/>
            <person name="Margolis J."/>
            <person name="Morgan M."/>
            <person name="Nazareth L.V."/>
            <person name="Nguyen N."/>
            <person name="Okwuonu G."/>
            <person name="Parker D."/>
            <person name="Richards S."/>
            <person name="Ruiz S.J."/>
            <person name="Santibanez J."/>
            <person name="Savard J."/>
            <person name="Scherer S.E."/>
            <person name="Schneider B."/>
            <person name="Sodergren E."/>
            <person name="Tautz D."/>
            <person name="Vattahil S."/>
            <person name="Villasana D."/>
            <person name="White C.S."/>
            <person name="Wright R."/>
            <person name="Park Y."/>
            <person name="Beeman R.W."/>
            <person name="Lord J."/>
            <person name="Oppert B."/>
            <person name="Lorenzen M."/>
            <person name="Brown S."/>
            <person name="Wang L."/>
            <person name="Savard J."/>
            <person name="Tautz D."/>
            <person name="Richards S."/>
            <person name="Weinstock G."/>
            <person name="Gibbs R.A."/>
            <person name="Liu Y."/>
            <person name="Worley K."/>
            <person name="Weinstock G."/>
            <person name="Elsik C.G."/>
            <person name="Reese J.T."/>
            <person name="Elhaik E."/>
            <person name="Landan G."/>
            <person name="Graur D."/>
            <person name="Arensburger P."/>
            <person name="Atkinson P."/>
            <person name="Beeman R.W."/>
            <person name="Beidler J."/>
            <person name="Brown S.J."/>
            <person name="Demuth J.P."/>
            <person name="Drury D.W."/>
            <person name="Du Y.Z."/>
            <person name="Fujiwara H."/>
            <person name="Lorenzen M."/>
            <person name="Maselli V."/>
            <person name="Osanai M."/>
            <person name="Park Y."/>
            <person name="Robertson H.M."/>
            <person name="Tu Z."/>
            <person name="Wang J.J."/>
            <person name="Wang S."/>
            <person name="Richards S."/>
            <person name="Song H."/>
            <person name="Zhang L."/>
            <person name="Sodergren E."/>
            <person name="Werner D."/>
            <person name="Stanke M."/>
            <person name="Morgenstern B."/>
            <person name="Solovyev V."/>
            <person name="Kosarev P."/>
            <person name="Brown G."/>
            <person name="Chen H.C."/>
            <person name="Ermolaeva O."/>
            <person name="Hlavina W."/>
            <person name="Kapustin Y."/>
            <person name="Kiryutin B."/>
            <person name="Kitts P."/>
            <person name="Maglott D."/>
            <person name="Pruitt K."/>
            <person name="Sapojnikov V."/>
            <person name="Souvorov A."/>
            <person name="Mackey A.J."/>
            <person name="Waterhouse R.M."/>
            <person name="Wyder S."/>
            <person name="Zdobnov E.M."/>
            <person name="Zdobnov E.M."/>
            <person name="Wyder S."/>
            <person name="Kriventseva E.V."/>
            <person name="Kadowaki T."/>
            <person name="Bork P."/>
            <person name="Aranda M."/>
            <person name="Bao R."/>
            <person name="Beermann A."/>
            <person name="Berns N."/>
            <person name="Bolognesi R."/>
            <person name="Bonneton F."/>
            <person name="Bopp D."/>
            <person name="Brown S.J."/>
            <person name="Bucher G."/>
            <person name="Butts T."/>
            <person name="Chaumot A."/>
            <person name="Denell R.E."/>
            <person name="Ferrier D.E."/>
            <person name="Friedrich M."/>
            <person name="Gordon C.M."/>
            <person name="Jindra M."/>
            <person name="Klingler M."/>
            <person name="Lan Q."/>
            <person name="Lattorff H.M."/>
            <person name="Laudet V."/>
            <person name="von Levetsow C."/>
            <person name="Liu Z."/>
            <person name="Lutz R."/>
            <person name="Lynch J.A."/>
            <person name="da Fonseca R.N."/>
            <person name="Posnien N."/>
            <person name="Reuter R."/>
            <person name="Roth S."/>
            <person name="Savard J."/>
            <person name="Schinko J.B."/>
            <person name="Schmitt C."/>
            <person name="Schoppmeier M."/>
            <person name="Schroder R."/>
            <person name="Shippy T.D."/>
            <person name="Simonnet F."/>
            <person name="Marques-Souza H."/>
            <person name="Tautz D."/>
            <person name="Tomoyasu Y."/>
            <person name="Trauner J."/>
            <person name="Van der Zee M."/>
            <person name="Vervoort M."/>
            <person name="Wittkopp N."/>
            <person name="Wimmer E.A."/>
            <person name="Yang X."/>
            <person name="Jones A.K."/>
            <person name="Sattelle D.B."/>
            <person name="Ebert P.R."/>
            <person name="Nelson D."/>
            <person name="Scott J.G."/>
            <person name="Beeman R.W."/>
            <person name="Muthukrishnan S."/>
            <person name="Kramer K.J."/>
            <person name="Arakane Y."/>
            <person name="Beeman R.W."/>
            <person name="Zhu Q."/>
            <person name="Hogenkamp D."/>
            <person name="Dixit R."/>
            <person name="Oppert B."/>
            <person name="Jiang H."/>
            <person name="Zou Z."/>
            <person name="Marshall J."/>
            <person name="Elpidina E."/>
            <person name="Vinokurov K."/>
            <person name="Oppert C."/>
            <person name="Zou Z."/>
            <person name="Evans J."/>
            <person name="Lu Z."/>
            <person name="Zhao P."/>
            <person name="Sumathipala N."/>
            <person name="Altincicek B."/>
            <person name="Vilcinskas A."/>
            <person name="Williams M."/>
            <person name="Hultmark D."/>
            <person name="Hetru C."/>
            <person name="Jiang H."/>
            <person name="Grimmelikhuijzen C.J."/>
            <person name="Hauser F."/>
            <person name="Cazzamali G."/>
            <person name="Williamson M."/>
            <person name="Park Y."/>
            <person name="Li B."/>
            <person name="Tanaka Y."/>
            <person name="Predel R."/>
            <person name="Neupert S."/>
            <person name="Schachtner J."/>
            <person name="Verleyen P."/>
            <person name="Raible F."/>
            <person name="Bork P."/>
            <person name="Friedrich M."/>
            <person name="Walden K.K."/>
            <person name="Robertson H.M."/>
            <person name="Angeli S."/>
            <person name="Foret S."/>
            <person name="Bucher G."/>
            <person name="Schuetz S."/>
            <person name="Maleszka R."/>
            <person name="Wimmer E.A."/>
            <person name="Beeman R.W."/>
            <person name="Lorenzen M."/>
            <person name="Tomoyasu Y."/>
            <person name="Miller S.C."/>
            <person name="Grossmann D."/>
            <person name="Bucher G."/>
        </authorList>
    </citation>
    <scope>NUCLEOTIDE SEQUENCE [LARGE SCALE GENOMIC DNA]</scope>
    <source>
        <strain evidence="1 2">Georgia GA2</strain>
    </source>
</reference>
<accession>D7EHV2</accession>
<dbReference type="Proteomes" id="UP000007266">
    <property type="component" value="Unassembled WGS sequence"/>
</dbReference>
<dbReference type="InParanoid" id="D7EHV2"/>
<protein>
    <submittedName>
        <fullName evidence="1">Uncharacterized protein</fullName>
    </submittedName>
</protein>
<dbReference type="InterPro" id="IPR000408">
    <property type="entry name" value="Reg_chr_condens"/>
</dbReference>
<dbReference type="AlphaFoldDB" id="D7EHV2"/>
<sequence>MCDHLPTYIYCNRRPEMMDLSSGRMHALMVVSRGPLRARWVKEKRAHMFGNTSIYVRITTFESPLTRTRRSSSPGRFVPPADRRRLVRHLHNHGLQQFFCTTFTREKRTIYWRKTTQRKRKFSSVAAAGTQRWVGDGRHSNWFATDAADGDPRRVICNKVVYQSFGELITCVNS</sequence>
<name>D7EHV2_TRICA</name>